<name>A0A2S6MVV5_9HYPH</name>
<keyword evidence="2" id="KW-0175">Coiled coil</keyword>
<dbReference type="EMBL" id="NHSJ01000134">
    <property type="protein sequence ID" value="PPQ26479.1"/>
    <property type="molecule type" value="Genomic_DNA"/>
</dbReference>
<dbReference type="RefSeq" id="WP_104510597.1">
    <property type="nucleotide sequence ID" value="NZ_JACIGC010000006.1"/>
</dbReference>
<comment type="subcellular location">
    <subcellularLocation>
        <location evidence="1">Cell envelope</location>
    </subcellularLocation>
</comment>
<dbReference type="AlphaFoldDB" id="A0A2S6MVV5"/>
<feature type="chain" id="PRO_5035318258" evidence="3">
    <location>
        <begin position="19"/>
        <end position="325"/>
    </location>
</feature>
<proteinExistence type="predicted"/>
<dbReference type="GO" id="GO:0030313">
    <property type="term" value="C:cell envelope"/>
    <property type="evidence" value="ECO:0007669"/>
    <property type="project" value="UniProtKB-SubCell"/>
</dbReference>
<dbReference type="Gene3D" id="2.40.30.170">
    <property type="match status" value="1"/>
</dbReference>
<accession>A0A2S6MVV5</accession>
<organism evidence="4 5">
    <name type="scientific">Rhodoblastus sphagnicola</name>
    <dbReference type="NCBI Taxonomy" id="333368"/>
    <lineage>
        <taxon>Bacteria</taxon>
        <taxon>Pseudomonadati</taxon>
        <taxon>Pseudomonadota</taxon>
        <taxon>Alphaproteobacteria</taxon>
        <taxon>Hyphomicrobiales</taxon>
        <taxon>Rhodoblastaceae</taxon>
        <taxon>Rhodoblastus</taxon>
    </lineage>
</organism>
<sequence length="325" mass="34739">MNPRAPLAVLALAGLAWAGAQFFATPQAPSGFSGYVEGDLVQIGPIEGERVQNLAVEPGDAVASNTPLFTMATPVLDQAQAEARARVEQARATLENQKAALNRPEQVAVLRASLDRAKASLALSKAEFERQSALLTKGAATVSARDQAKFALDRDIAAVAEAEKQIEAGLLPSRVQEILAAQAAVTQAEAQARQIDVRRARQTVFAPTAGVIQDVFFRPGEVVAAGQPVLALLPPENRKIRFFVAETQLARLSLGKTVEVSCDSCPSPLKARVIYISPQAEFTPPVIFSLEERGKLVFRVDARPDDVRLALPLGLPVNVRLAETP</sequence>
<evidence type="ECO:0000313" key="4">
    <source>
        <dbReference type="EMBL" id="PPQ26479.1"/>
    </source>
</evidence>
<dbReference type="SUPFAM" id="SSF111369">
    <property type="entry name" value="HlyD-like secretion proteins"/>
    <property type="match status" value="1"/>
</dbReference>
<dbReference type="OrthoDB" id="9778236at2"/>
<evidence type="ECO:0000256" key="3">
    <source>
        <dbReference type="SAM" id="SignalP"/>
    </source>
</evidence>
<evidence type="ECO:0000313" key="5">
    <source>
        <dbReference type="Proteomes" id="UP000239089"/>
    </source>
</evidence>
<protein>
    <submittedName>
        <fullName evidence="4">HlyD family secretion protein</fullName>
    </submittedName>
</protein>
<keyword evidence="5" id="KW-1185">Reference proteome</keyword>
<dbReference type="Gene3D" id="1.10.287.470">
    <property type="entry name" value="Helix hairpin bin"/>
    <property type="match status" value="2"/>
</dbReference>
<comment type="caution">
    <text evidence="4">The sequence shown here is derived from an EMBL/GenBank/DDBJ whole genome shotgun (WGS) entry which is preliminary data.</text>
</comment>
<dbReference type="Proteomes" id="UP000239089">
    <property type="component" value="Unassembled WGS sequence"/>
</dbReference>
<evidence type="ECO:0000256" key="1">
    <source>
        <dbReference type="ARBA" id="ARBA00004196"/>
    </source>
</evidence>
<keyword evidence="3" id="KW-0732">Signal</keyword>
<feature type="signal peptide" evidence="3">
    <location>
        <begin position="1"/>
        <end position="18"/>
    </location>
</feature>
<gene>
    <name evidence="4" type="ORF">CCR94_22935</name>
</gene>
<dbReference type="Gene3D" id="2.40.50.100">
    <property type="match status" value="1"/>
</dbReference>
<dbReference type="PANTHER" id="PTHR32347">
    <property type="entry name" value="EFFLUX SYSTEM COMPONENT YKNX-RELATED"/>
    <property type="match status" value="1"/>
</dbReference>
<dbReference type="PANTHER" id="PTHR32347:SF23">
    <property type="entry name" value="BLL5650 PROTEIN"/>
    <property type="match status" value="1"/>
</dbReference>
<dbReference type="InterPro" id="IPR050465">
    <property type="entry name" value="UPF0194_transport"/>
</dbReference>
<reference evidence="4 5" key="1">
    <citation type="journal article" date="2018" name="Arch. Microbiol.">
        <title>New insights into the metabolic potential of the phototrophic purple bacterium Rhodopila globiformis DSM 161(T) from its draft genome sequence and evidence for a vanadium-dependent nitrogenase.</title>
        <authorList>
            <person name="Imhoff J.F."/>
            <person name="Rahn T."/>
            <person name="Kunzel S."/>
            <person name="Neulinger S.C."/>
        </authorList>
    </citation>
    <scope>NUCLEOTIDE SEQUENCE [LARGE SCALE GENOMIC DNA]</scope>
    <source>
        <strain evidence="4 5">DSM 16996</strain>
    </source>
</reference>
<evidence type="ECO:0000256" key="2">
    <source>
        <dbReference type="ARBA" id="ARBA00023054"/>
    </source>
</evidence>